<name>A0ABN2CLX5_9ACTN</name>
<dbReference type="Proteomes" id="UP001500393">
    <property type="component" value="Unassembled WGS sequence"/>
</dbReference>
<sequence length="146" mass="15674">MTASPNKHSGPTIADIYGSSTLPALHNASVKTKHRRGTGVGKAAGGNPLRGVPAAVTRAKLRTQPTAATPLVAAPPRTRAARHTAQHRMPYDTINVLATPQSIGCVCWSIANRQMSTVFFSSQEIRPGTNQMPGRCTWSLQSFKEW</sequence>
<organism evidence="2 3">
    <name type="scientific">Kribbella sancticallisti</name>
    <dbReference type="NCBI Taxonomy" id="460087"/>
    <lineage>
        <taxon>Bacteria</taxon>
        <taxon>Bacillati</taxon>
        <taxon>Actinomycetota</taxon>
        <taxon>Actinomycetes</taxon>
        <taxon>Propionibacteriales</taxon>
        <taxon>Kribbellaceae</taxon>
        <taxon>Kribbella</taxon>
    </lineage>
</organism>
<feature type="region of interest" description="Disordered" evidence="1">
    <location>
        <begin position="30"/>
        <end position="51"/>
    </location>
</feature>
<evidence type="ECO:0000313" key="3">
    <source>
        <dbReference type="Proteomes" id="UP001500393"/>
    </source>
</evidence>
<evidence type="ECO:0000313" key="2">
    <source>
        <dbReference type="EMBL" id="GAA1560769.1"/>
    </source>
</evidence>
<dbReference type="EMBL" id="BAAAOS010000008">
    <property type="protein sequence ID" value="GAA1560769.1"/>
    <property type="molecule type" value="Genomic_DNA"/>
</dbReference>
<comment type="caution">
    <text evidence="2">The sequence shown here is derived from an EMBL/GenBank/DDBJ whole genome shotgun (WGS) entry which is preliminary data.</text>
</comment>
<gene>
    <name evidence="2" type="ORF">GCM10009789_12560</name>
</gene>
<keyword evidence="3" id="KW-1185">Reference proteome</keyword>
<reference evidence="2 3" key="1">
    <citation type="journal article" date="2019" name="Int. J. Syst. Evol. Microbiol.">
        <title>The Global Catalogue of Microorganisms (GCM) 10K type strain sequencing project: providing services to taxonomists for standard genome sequencing and annotation.</title>
        <authorList>
            <consortium name="The Broad Institute Genomics Platform"/>
            <consortium name="The Broad Institute Genome Sequencing Center for Infectious Disease"/>
            <person name="Wu L."/>
            <person name="Ma J."/>
        </authorList>
    </citation>
    <scope>NUCLEOTIDE SEQUENCE [LARGE SCALE GENOMIC DNA]</scope>
    <source>
        <strain evidence="2 3">JCM 14969</strain>
    </source>
</reference>
<evidence type="ECO:0000256" key="1">
    <source>
        <dbReference type="SAM" id="MobiDB-lite"/>
    </source>
</evidence>
<accession>A0ABN2CLX5</accession>
<protein>
    <submittedName>
        <fullName evidence="2">Uncharacterized protein</fullName>
    </submittedName>
</protein>
<proteinExistence type="predicted"/>